<evidence type="ECO:0000313" key="1">
    <source>
        <dbReference type="EMBL" id="GJC86425.1"/>
    </source>
</evidence>
<keyword evidence="2" id="KW-1185">Reference proteome</keyword>
<accession>A0AA37LV18</accession>
<proteinExistence type="predicted"/>
<protein>
    <submittedName>
        <fullName evidence="1">Uncharacterized protein</fullName>
    </submittedName>
</protein>
<sequence length="292" mass="32868">MSNKAVRGGLLQGHDVLEQCLDLAAELSRGRFFHLSGQFPSNEFALDAAAVSELTCLLRSDPRVSLDQVLVEYDPKSARARFKMPDTRVHSFTAGSGLLPHLQFMREDKVKLDDGERANFKDRNPRVVGEIVHSFPTTKENIEKRCAEFLVGTGGFIRAAIAIKIPYHSSYAKDASPILERLDQCLGQVHCEIRWKKVTARRARLDLKKSYFTDEDSVPLGCNTTQGQILTMIDFLRSTRSLLTARAEPSVRIPLSAIKAMVEQTVEYQNLTVQDVMCSSSVWVRSNRLIRR</sequence>
<evidence type="ECO:0000313" key="2">
    <source>
        <dbReference type="Proteomes" id="UP001055172"/>
    </source>
</evidence>
<dbReference type="EMBL" id="BPPX01000021">
    <property type="protein sequence ID" value="GJC86425.1"/>
    <property type="molecule type" value="Genomic_DNA"/>
</dbReference>
<gene>
    <name evidence="1" type="ORF">ColLi_09263</name>
</gene>
<organism evidence="1 2">
    <name type="scientific">Colletotrichum liriopes</name>
    <dbReference type="NCBI Taxonomy" id="708192"/>
    <lineage>
        <taxon>Eukaryota</taxon>
        <taxon>Fungi</taxon>
        <taxon>Dikarya</taxon>
        <taxon>Ascomycota</taxon>
        <taxon>Pezizomycotina</taxon>
        <taxon>Sordariomycetes</taxon>
        <taxon>Hypocreomycetidae</taxon>
        <taxon>Glomerellales</taxon>
        <taxon>Glomerellaceae</taxon>
        <taxon>Colletotrichum</taxon>
        <taxon>Colletotrichum spaethianum species complex</taxon>
    </lineage>
</organism>
<reference evidence="1 2" key="1">
    <citation type="submission" date="2021-07" db="EMBL/GenBank/DDBJ databases">
        <title>Genome data of Colletotrichum spaethianum.</title>
        <authorList>
            <person name="Utami Y.D."/>
            <person name="Hiruma K."/>
        </authorList>
    </citation>
    <scope>NUCLEOTIDE SEQUENCE [LARGE SCALE GENOMIC DNA]</scope>
    <source>
        <strain evidence="1 2">MAFF 242679</strain>
    </source>
</reference>
<comment type="caution">
    <text evidence="1">The sequence shown here is derived from an EMBL/GenBank/DDBJ whole genome shotgun (WGS) entry which is preliminary data.</text>
</comment>
<dbReference type="Proteomes" id="UP001055172">
    <property type="component" value="Unassembled WGS sequence"/>
</dbReference>
<name>A0AA37LV18_9PEZI</name>
<dbReference type="AlphaFoldDB" id="A0AA37LV18"/>